<dbReference type="STRING" id="1777138.AWB77_04250"/>
<dbReference type="OrthoDB" id="9132896at2"/>
<accession>A0A158CNL3</accession>
<dbReference type="AlphaFoldDB" id="A0A158CNL3"/>
<protein>
    <recommendedName>
        <fullName evidence="3">RHH-type rel operon transcriptional repressor/antitoxin RelB</fullName>
    </recommendedName>
</protein>
<evidence type="ECO:0000313" key="1">
    <source>
        <dbReference type="EMBL" id="SAK83147.1"/>
    </source>
</evidence>
<dbReference type="EMBL" id="FCNX02000011">
    <property type="protein sequence ID" value="SAK83147.1"/>
    <property type="molecule type" value="Genomic_DNA"/>
</dbReference>
<name>A0A158CNL3_9BURK</name>
<sequence length="92" mass="10382">MRRSAENKLRVVAVRIDPVIEQRLRVLAEASGRKQSFFLQRMIEEGIDAMEDIWLSPATLAKVRNGELPDLVAEHGTTSDLFDLEVVDTEST</sequence>
<dbReference type="Proteomes" id="UP000054903">
    <property type="component" value="Unassembled WGS sequence"/>
</dbReference>
<gene>
    <name evidence="1" type="ORF">AWB77_04250</name>
</gene>
<reference evidence="1" key="1">
    <citation type="submission" date="2016-01" db="EMBL/GenBank/DDBJ databases">
        <authorList>
            <person name="Peeters C."/>
        </authorList>
    </citation>
    <scope>NUCLEOTIDE SEQUENCE</scope>
    <source>
        <strain evidence="1">LMG 29320</strain>
    </source>
</reference>
<dbReference type="RefSeq" id="WP_061136399.1">
    <property type="nucleotide sequence ID" value="NZ_FCNX02000011.1"/>
</dbReference>
<evidence type="ECO:0000313" key="2">
    <source>
        <dbReference type="Proteomes" id="UP000054903"/>
    </source>
</evidence>
<proteinExistence type="predicted"/>
<comment type="caution">
    <text evidence="1">The sequence shown here is derived from an EMBL/GenBank/DDBJ whole genome shotgun (WGS) entry which is preliminary data.</text>
</comment>
<organism evidence="1 2">
    <name type="scientific">Caballeronia fortuita</name>
    <dbReference type="NCBI Taxonomy" id="1777138"/>
    <lineage>
        <taxon>Bacteria</taxon>
        <taxon>Pseudomonadati</taxon>
        <taxon>Pseudomonadota</taxon>
        <taxon>Betaproteobacteria</taxon>
        <taxon>Burkholderiales</taxon>
        <taxon>Burkholderiaceae</taxon>
        <taxon>Caballeronia</taxon>
    </lineage>
</organism>
<evidence type="ECO:0008006" key="3">
    <source>
        <dbReference type="Google" id="ProtNLM"/>
    </source>
</evidence>
<keyword evidence="2" id="KW-1185">Reference proteome</keyword>